<protein>
    <submittedName>
        <fullName evidence="2">Uncharacterized protein</fullName>
    </submittedName>
</protein>
<evidence type="ECO:0000313" key="2">
    <source>
        <dbReference type="EnsemblMetazoa" id="Aqu2.1.01225_001"/>
    </source>
</evidence>
<dbReference type="AlphaFoldDB" id="A0A1X7SGQ8"/>
<sequence length="188" mass="20784">MSLKRKLGETSKDEGESSSATTSVECAIQSLSPMKKSKKGNNYYVGVGSDGQKSLRFIGFDSESNKTLNSYQMKGQSVSIRNCTLKPGEKEDEVFINRNTVIEESTKKIDVKHTLFQTRTISQIQELEDGVMVHLRAKVLSTEPPRAVSRGLVQDVLLCDGSHTIGVQVAMFFNQLKTASMKSKLAQM</sequence>
<dbReference type="EnsemblMetazoa" id="Aqu2.1.01225_001">
    <property type="protein sequence ID" value="Aqu2.1.01225_001"/>
    <property type="gene ID" value="Aqu2.1.01225"/>
</dbReference>
<feature type="compositionally biased region" description="Basic and acidic residues" evidence="1">
    <location>
        <begin position="1"/>
        <end position="15"/>
    </location>
</feature>
<reference evidence="2" key="1">
    <citation type="submission" date="2017-05" db="UniProtKB">
        <authorList>
            <consortium name="EnsemblMetazoa"/>
        </authorList>
    </citation>
    <scope>IDENTIFICATION</scope>
</reference>
<proteinExistence type="predicted"/>
<dbReference type="Gene3D" id="2.40.50.140">
    <property type="entry name" value="Nucleic acid-binding proteins"/>
    <property type="match status" value="1"/>
</dbReference>
<dbReference type="InterPro" id="IPR012340">
    <property type="entry name" value="NA-bd_OB-fold"/>
</dbReference>
<name>A0A1X7SGQ8_AMPQE</name>
<dbReference type="InParanoid" id="A0A1X7SGQ8"/>
<accession>A0A1X7SGQ8</accession>
<feature type="region of interest" description="Disordered" evidence="1">
    <location>
        <begin position="1"/>
        <end position="24"/>
    </location>
</feature>
<evidence type="ECO:0000256" key="1">
    <source>
        <dbReference type="SAM" id="MobiDB-lite"/>
    </source>
</evidence>
<organism evidence="2">
    <name type="scientific">Amphimedon queenslandica</name>
    <name type="common">Sponge</name>
    <dbReference type="NCBI Taxonomy" id="400682"/>
    <lineage>
        <taxon>Eukaryota</taxon>
        <taxon>Metazoa</taxon>
        <taxon>Porifera</taxon>
        <taxon>Demospongiae</taxon>
        <taxon>Heteroscleromorpha</taxon>
        <taxon>Haplosclerida</taxon>
        <taxon>Niphatidae</taxon>
        <taxon>Amphimedon</taxon>
    </lineage>
</organism>